<reference evidence="7 8" key="1">
    <citation type="submission" date="2015-09" db="EMBL/GenBank/DDBJ databases">
        <authorList>
            <consortium name="Swine Surveillance"/>
        </authorList>
    </citation>
    <scope>NUCLEOTIDE SEQUENCE [LARGE SCALE GENOMIC DNA]</scope>
    <source>
        <strain evidence="7 8">CECT 5294</strain>
    </source>
</reference>
<evidence type="ECO:0000313" key="8">
    <source>
        <dbReference type="Proteomes" id="UP000051298"/>
    </source>
</evidence>
<proteinExistence type="predicted"/>
<dbReference type="PANTHER" id="PTHR13789">
    <property type="entry name" value="MONOOXYGENASE"/>
    <property type="match status" value="1"/>
</dbReference>
<sequence length="380" mass="39986">MIIGAEVTVLGAGIGGLAVATALAQRGANVRVLEQADEIAEVGAGIQISPNGVAVLRALGIGPVGGASSAVSLCDGASGGQVLRMALPEGFELVHRADLITALAAAARDAGVQIQLGERVESVDADGTQAVLRMVDGTASRQDILIGADGLHAKTRTAVLGDIAPFFTKQVAWRALIPGRGEPAEARVFMGPGRHLVTYPLRGGALTNIVAVEERASWAEEGWNHTDDPANLHAAFAGFCPEVTDMLAQVEAVNIWGLFRHPVADRWSRGAVVLLGDAAHPTLPFLAQGAVMALEDAWVLADALAVHDSRDQAFAAYQAKRKPRVTRAIEAANANARNYHLAGVKKTAAHAGLRMINAVAPQRMLSRFDWLYRHDVTRGD</sequence>
<dbReference type="SUPFAM" id="SSF51905">
    <property type="entry name" value="FAD/NAD(P)-binding domain"/>
    <property type="match status" value="1"/>
</dbReference>
<dbReference type="EMBL" id="CYRX01000024">
    <property type="protein sequence ID" value="CUH60087.1"/>
    <property type="molecule type" value="Genomic_DNA"/>
</dbReference>
<feature type="domain" description="FAD-binding" evidence="6">
    <location>
        <begin position="6"/>
        <end position="331"/>
    </location>
</feature>
<dbReference type="InterPro" id="IPR050493">
    <property type="entry name" value="FAD-dep_Monooxygenase_BioMet"/>
</dbReference>
<protein>
    <submittedName>
        <fullName evidence="7">3-hydroxybenzoate 6-hydroxylase</fullName>
        <ecNumber evidence="7">1.14.13.24</ecNumber>
    </submittedName>
</protein>
<dbReference type="Pfam" id="PF01494">
    <property type="entry name" value="FAD_binding_3"/>
    <property type="match status" value="1"/>
</dbReference>
<evidence type="ECO:0000256" key="2">
    <source>
        <dbReference type="ARBA" id="ARBA00022630"/>
    </source>
</evidence>
<accession>A0A0P1EYB4</accession>
<keyword evidence="2" id="KW-0285">Flavoprotein</keyword>
<dbReference type="EC" id="1.14.13.24" evidence="7"/>
<gene>
    <name evidence="7" type="primary">nagX</name>
    <name evidence="7" type="ORF">THS5294_01376</name>
</gene>
<dbReference type="InterPro" id="IPR036188">
    <property type="entry name" value="FAD/NAD-bd_sf"/>
</dbReference>
<dbReference type="STRING" id="266809.PM03_14535"/>
<dbReference type="GO" id="GO:0071949">
    <property type="term" value="F:FAD binding"/>
    <property type="evidence" value="ECO:0007669"/>
    <property type="project" value="InterPro"/>
</dbReference>
<keyword evidence="4 7" id="KW-0560">Oxidoreductase</keyword>
<dbReference type="SUPFAM" id="SSF54373">
    <property type="entry name" value="FAD-linked reductases, C-terminal domain"/>
    <property type="match status" value="1"/>
</dbReference>
<evidence type="ECO:0000313" key="7">
    <source>
        <dbReference type="EMBL" id="CUH60087.1"/>
    </source>
</evidence>
<keyword evidence="5" id="KW-0503">Monooxygenase</keyword>
<evidence type="ECO:0000256" key="4">
    <source>
        <dbReference type="ARBA" id="ARBA00023002"/>
    </source>
</evidence>
<evidence type="ECO:0000256" key="1">
    <source>
        <dbReference type="ARBA" id="ARBA00001974"/>
    </source>
</evidence>
<evidence type="ECO:0000259" key="6">
    <source>
        <dbReference type="Pfam" id="PF01494"/>
    </source>
</evidence>
<comment type="cofactor">
    <cofactor evidence="1">
        <name>FAD</name>
        <dbReference type="ChEBI" id="CHEBI:57692"/>
    </cofactor>
</comment>
<dbReference type="PRINTS" id="PR00420">
    <property type="entry name" value="RNGMNOXGNASE"/>
</dbReference>
<keyword evidence="3" id="KW-0274">FAD</keyword>
<dbReference type="PANTHER" id="PTHR13789:SF318">
    <property type="entry name" value="GERANYLGERANYL DIPHOSPHATE REDUCTASE"/>
    <property type="match status" value="1"/>
</dbReference>
<evidence type="ECO:0000256" key="5">
    <source>
        <dbReference type="ARBA" id="ARBA00023033"/>
    </source>
</evidence>
<dbReference type="AlphaFoldDB" id="A0A0P1EYB4"/>
<dbReference type="Gene3D" id="3.50.50.60">
    <property type="entry name" value="FAD/NAD(P)-binding domain"/>
    <property type="match status" value="1"/>
</dbReference>
<dbReference type="Proteomes" id="UP000051298">
    <property type="component" value="Unassembled WGS sequence"/>
</dbReference>
<dbReference type="GO" id="GO:0018669">
    <property type="term" value="F:3-hydroxybenzoate 6-monooxygenase activity"/>
    <property type="evidence" value="ECO:0007669"/>
    <property type="project" value="UniProtKB-EC"/>
</dbReference>
<dbReference type="InterPro" id="IPR002938">
    <property type="entry name" value="FAD-bd"/>
</dbReference>
<organism evidence="7 8">
    <name type="scientific">Thalassobacter stenotrophicus</name>
    <dbReference type="NCBI Taxonomy" id="266809"/>
    <lineage>
        <taxon>Bacteria</taxon>
        <taxon>Pseudomonadati</taxon>
        <taxon>Pseudomonadota</taxon>
        <taxon>Alphaproteobacteria</taxon>
        <taxon>Rhodobacterales</taxon>
        <taxon>Roseobacteraceae</taxon>
        <taxon>Thalassobacter</taxon>
    </lineage>
</organism>
<name>A0A0P1EYB4_9RHOB</name>
<evidence type="ECO:0000256" key="3">
    <source>
        <dbReference type="ARBA" id="ARBA00022827"/>
    </source>
</evidence>
<dbReference type="eggNOG" id="COG0654">
    <property type="taxonomic scope" value="Bacteria"/>
</dbReference>
<dbReference type="RefSeq" id="WP_058123143.1">
    <property type="nucleotide sequence ID" value="NZ_CYRX01000024.1"/>
</dbReference>